<dbReference type="Proteomes" id="UP000718564">
    <property type="component" value="Unassembled WGS sequence"/>
</dbReference>
<keyword evidence="2" id="KW-1185">Reference proteome</keyword>
<comment type="caution">
    <text evidence="1">The sequence shown here is derived from an EMBL/GenBank/DDBJ whole genome shotgun (WGS) entry which is preliminary data.</text>
</comment>
<proteinExistence type="predicted"/>
<reference evidence="1 2" key="1">
    <citation type="submission" date="2018-06" db="EMBL/GenBank/DDBJ databases">
        <title>Comparative genomics of Brasilonema spp. strains.</title>
        <authorList>
            <person name="Alvarenga D.O."/>
            <person name="Fiore M.F."/>
            <person name="Varani A.M."/>
        </authorList>
    </citation>
    <scope>NUCLEOTIDE SEQUENCE [LARGE SCALE GENOMIC DNA]</scope>
    <source>
        <strain evidence="1 2">SPC951</strain>
    </source>
</reference>
<name>A0ABX1P3J9_9CYAN</name>
<dbReference type="EMBL" id="QMEB01000026">
    <property type="protein sequence ID" value="NMG18930.1"/>
    <property type="molecule type" value="Genomic_DNA"/>
</dbReference>
<protein>
    <submittedName>
        <fullName evidence="1">Uncharacterized protein</fullName>
    </submittedName>
</protein>
<evidence type="ECO:0000313" key="1">
    <source>
        <dbReference type="EMBL" id="NMG18930.1"/>
    </source>
</evidence>
<accession>A0ABX1P3J9</accession>
<evidence type="ECO:0000313" key="2">
    <source>
        <dbReference type="Proteomes" id="UP000718564"/>
    </source>
</evidence>
<dbReference type="RefSeq" id="WP_169154232.1">
    <property type="nucleotide sequence ID" value="NZ_QMEB01000026.1"/>
</dbReference>
<gene>
    <name evidence="1" type="ORF">DP116_05490</name>
</gene>
<sequence>MSSLQELKKQARQLSVNDRLELVHAIIESLQDVPNQQSERLLEGQTPERSRIIKQMKGLLKTDKPAPTDEQVAAMLEERRMEKYY</sequence>
<organism evidence="1 2">
    <name type="scientific">Brasilonema bromeliae SPC951</name>
    <dbReference type="NCBI Taxonomy" id="385972"/>
    <lineage>
        <taxon>Bacteria</taxon>
        <taxon>Bacillati</taxon>
        <taxon>Cyanobacteriota</taxon>
        <taxon>Cyanophyceae</taxon>
        <taxon>Nostocales</taxon>
        <taxon>Scytonemataceae</taxon>
        <taxon>Brasilonema</taxon>
        <taxon>Bromeliae group (in: Brasilonema)</taxon>
    </lineage>
</organism>